<evidence type="ECO:0000256" key="8">
    <source>
        <dbReference type="ARBA" id="ARBA00022723"/>
    </source>
</evidence>
<keyword evidence="6 14" id="KW-0963">Cytoplasm</keyword>
<evidence type="ECO:0000256" key="13">
    <source>
        <dbReference type="ARBA" id="ARBA00048321"/>
    </source>
</evidence>
<feature type="binding site" evidence="16">
    <location>
        <position position="60"/>
    </location>
    <ligand>
        <name>[4Fe-4S] cluster</name>
        <dbReference type="ChEBI" id="CHEBI:49883"/>
        <note>4Fe-4S-S-AdoMet</note>
    </ligand>
</feature>
<dbReference type="PANTHER" id="PTHR13932:SF6">
    <property type="entry name" value="OXYGEN-INDEPENDENT COPROPORPHYRINOGEN III OXIDASE"/>
    <property type="match status" value="1"/>
</dbReference>
<comment type="similarity">
    <text evidence="3 14">Belongs to the anaerobic coproporphyrinogen-III oxidase family.</text>
</comment>
<dbReference type="InterPro" id="IPR058240">
    <property type="entry name" value="rSAM_sf"/>
</dbReference>
<dbReference type="GO" id="GO:0051989">
    <property type="term" value="F:coproporphyrinogen dehydrogenase activity"/>
    <property type="evidence" value="ECO:0007669"/>
    <property type="project" value="UniProtKB-EC"/>
</dbReference>
<feature type="binding site" evidence="16">
    <location>
        <position position="56"/>
    </location>
    <ligand>
        <name>[4Fe-4S] cluster</name>
        <dbReference type="ChEBI" id="CHEBI:49883"/>
        <note>4Fe-4S-S-AdoMet</note>
    </ligand>
</feature>
<evidence type="ECO:0000256" key="5">
    <source>
        <dbReference type="ARBA" id="ARBA00022485"/>
    </source>
</evidence>
<dbReference type="OrthoDB" id="9808022at2"/>
<evidence type="ECO:0000256" key="6">
    <source>
        <dbReference type="ARBA" id="ARBA00022490"/>
    </source>
</evidence>
<comment type="catalytic activity">
    <reaction evidence="13 14">
        <text>coproporphyrinogen III + 2 S-adenosyl-L-methionine = protoporphyrinogen IX + 2 5'-deoxyadenosine + 2 L-methionine + 2 CO2</text>
        <dbReference type="Rhea" id="RHEA:15425"/>
        <dbReference type="ChEBI" id="CHEBI:16526"/>
        <dbReference type="ChEBI" id="CHEBI:17319"/>
        <dbReference type="ChEBI" id="CHEBI:57307"/>
        <dbReference type="ChEBI" id="CHEBI:57309"/>
        <dbReference type="ChEBI" id="CHEBI:57844"/>
        <dbReference type="ChEBI" id="CHEBI:59789"/>
        <dbReference type="EC" id="1.3.98.3"/>
    </reaction>
</comment>
<evidence type="ECO:0000256" key="1">
    <source>
        <dbReference type="ARBA" id="ARBA00004496"/>
    </source>
</evidence>
<name>A0A255ZXE6_9FLAO</name>
<evidence type="ECO:0000256" key="4">
    <source>
        <dbReference type="ARBA" id="ARBA00011245"/>
    </source>
</evidence>
<keyword evidence="5 14" id="KW-0004">4Fe-4S</keyword>
<dbReference type="AlphaFoldDB" id="A0A255ZXE6"/>
<dbReference type="PIRSF" id="PIRSF000167">
    <property type="entry name" value="HemN"/>
    <property type="match status" value="1"/>
</dbReference>
<evidence type="ECO:0000313" key="19">
    <source>
        <dbReference type="Proteomes" id="UP000216035"/>
    </source>
</evidence>
<dbReference type="Gene3D" id="3.20.20.70">
    <property type="entry name" value="Aldolase class I"/>
    <property type="match status" value="1"/>
</dbReference>
<feature type="binding site" evidence="15">
    <location>
        <position position="238"/>
    </location>
    <ligand>
        <name>S-adenosyl-L-methionine</name>
        <dbReference type="ChEBI" id="CHEBI:59789"/>
        <label>2</label>
    </ligand>
</feature>
<evidence type="ECO:0000256" key="11">
    <source>
        <dbReference type="ARBA" id="ARBA00023014"/>
    </source>
</evidence>
<dbReference type="PANTHER" id="PTHR13932">
    <property type="entry name" value="COPROPORPHYRINIGEN III OXIDASE"/>
    <property type="match status" value="1"/>
</dbReference>
<dbReference type="Pfam" id="PF04055">
    <property type="entry name" value="Radical_SAM"/>
    <property type="match status" value="1"/>
</dbReference>
<evidence type="ECO:0000256" key="14">
    <source>
        <dbReference type="PIRNR" id="PIRNR000167"/>
    </source>
</evidence>
<organism evidence="18 19">
    <name type="scientific">Flavobacterium aurantiibacter</name>
    <dbReference type="NCBI Taxonomy" id="2023067"/>
    <lineage>
        <taxon>Bacteria</taxon>
        <taxon>Pseudomonadati</taxon>
        <taxon>Bacteroidota</taxon>
        <taxon>Flavobacteriia</taxon>
        <taxon>Flavobacteriales</taxon>
        <taxon>Flavobacteriaceae</taxon>
        <taxon>Flavobacterium</taxon>
    </lineage>
</organism>
<evidence type="ECO:0000256" key="3">
    <source>
        <dbReference type="ARBA" id="ARBA00005493"/>
    </source>
</evidence>
<dbReference type="SFLD" id="SFLDS00029">
    <property type="entry name" value="Radical_SAM"/>
    <property type="match status" value="1"/>
</dbReference>
<feature type="binding site" evidence="15">
    <location>
        <position position="167"/>
    </location>
    <ligand>
        <name>S-adenosyl-L-methionine</name>
        <dbReference type="ChEBI" id="CHEBI:59789"/>
        <label>2</label>
    </ligand>
</feature>
<comment type="subunit">
    <text evidence="4">Monomer.</text>
</comment>
<evidence type="ECO:0000256" key="9">
    <source>
        <dbReference type="ARBA" id="ARBA00023002"/>
    </source>
</evidence>
<keyword evidence="9 14" id="KW-0560">Oxidoreductase</keyword>
<protein>
    <recommendedName>
        <fullName evidence="14">Coproporphyrinogen-III oxidase</fullName>
        <ecNumber evidence="14">1.3.98.3</ecNumber>
    </recommendedName>
</protein>
<dbReference type="CDD" id="cd01335">
    <property type="entry name" value="Radical_SAM"/>
    <property type="match status" value="1"/>
</dbReference>
<evidence type="ECO:0000256" key="10">
    <source>
        <dbReference type="ARBA" id="ARBA00023004"/>
    </source>
</evidence>
<feature type="binding site" evidence="15">
    <location>
        <begin position="62"/>
        <end position="64"/>
    </location>
    <ligand>
        <name>S-adenosyl-L-methionine</name>
        <dbReference type="ChEBI" id="CHEBI:59789"/>
        <label>2</label>
    </ligand>
</feature>
<dbReference type="InterPro" id="IPR006638">
    <property type="entry name" value="Elp3/MiaA/NifB-like_rSAM"/>
</dbReference>
<proteinExistence type="inferred from homology"/>
<keyword evidence="10 14" id="KW-0408">Iron</keyword>
<dbReference type="Gene3D" id="1.10.10.920">
    <property type="match status" value="1"/>
</dbReference>
<keyword evidence="7 14" id="KW-0949">S-adenosyl-L-methionine</keyword>
<feature type="domain" description="Radical SAM core" evidence="17">
    <location>
        <begin position="41"/>
        <end position="275"/>
    </location>
</feature>
<evidence type="ECO:0000256" key="7">
    <source>
        <dbReference type="ARBA" id="ARBA00022691"/>
    </source>
</evidence>
<dbReference type="PROSITE" id="PS51918">
    <property type="entry name" value="RADICAL_SAM"/>
    <property type="match status" value="1"/>
</dbReference>
<dbReference type="GO" id="GO:0051539">
    <property type="term" value="F:4 iron, 4 sulfur cluster binding"/>
    <property type="evidence" value="ECO:0007669"/>
    <property type="project" value="UniProtKB-KW"/>
</dbReference>
<dbReference type="EMBL" id="NOXX01000179">
    <property type="protein sequence ID" value="OYQ45575.1"/>
    <property type="molecule type" value="Genomic_DNA"/>
</dbReference>
<dbReference type="SMART" id="SM00729">
    <property type="entry name" value="Elp3"/>
    <property type="match status" value="1"/>
</dbReference>
<dbReference type="UniPathway" id="UPA00251">
    <property type="reaction ID" value="UER00323"/>
</dbReference>
<feature type="binding site" evidence="15">
    <location>
        <position position="179"/>
    </location>
    <ligand>
        <name>S-adenosyl-L-methionine</name>
        <dbReference type="ChEBI" id="CHEBI:59789"/>
        <label>2</label>
    </ligand>
</feature>
<feature type="binding site" evidence="15">
    <location>
        <position position="204"/>
    </location>
    <ligand>
        <name>S-adenosyl-L-methionine</name>
        <dbReference type="ChEBI" id="CHEBI:59789"/>
        <label>2</label>
    </ligand>
</feature>
<evidence type="ECO:0000256" key="15">
    <source>
        <dbReference type="PIRSR" id="PIRSR000167-1"/>
    </source>
</evidence>
<comment type="cofactor">
    <cofactor evidence="14 16">
        <name>[4Fe-4S] cluster</name>
        <dbReference type="ChEBI" id="CHEBI:49883"/>
    </cofactor>
    <text evidence="14 16">Binds 1 [4Fe-4S] cluster. The cluster is coordinated with 3 cysteines and an exchangeable S-adenosyl-L-methionine.</text>
</comment>
<dbReference type="InterPro" id="IPR004558">
    <property type="entry name" value="Coprogen_oxidase_HemN"/>
</dbReference>
<dbReference type="GO" id="GO:0006782">
    <property type="term" value="P:protoporphyrinogen IX biosynthetic process"/>
    <property type="evidence" value="ECO:0007669"/>
    <property type="project" value="UniProtKB-UniPathway"/>
</dbReference>
<keyword evidence="8 14" id="KW-0479">Metal-binding</keyword>
<dbReference type="EC" id="1.3.98.3" evidence="14"/>
<evidence type="ECO:0000256" key="16">
    <source>
        <dbReference type="PIRSR" id="PIRSR000167-2"/>
    </source>
</evidence>
<comment type="caution">
    <text evidence="18">The sequence shown here is derived from an EMBL/GenBank/DDBJ whole genome shotgun (WGS) entry which is preliminary data.</text>
</comment>
<evidence type="ECO:0000259" key="17">
    <source>
        <dbReference type="PROSITE" id="PS51918"/>
    </source>
</evidence>
<dbReference type="GO" id="GO:0004109">
    <property type="term" value="F:coproporphyrinogen oxidase activity"/>
    <property type="evidence" value="ECO:0007669"/>
    <property type="project" value="InterPro"/>
</dbReference>
<evidence type="ECO:0000313" key="18">
    <source>
        <dbReference type="EMBL" id="OYQ45575.1"/>
    </source>
</evidence>
<feature type="binding site" evidence="15">
    <location>
        <begin position="108"/>
        <end position="109"/>
    </location>
    <ligand>
        <name>S-adenosyl-L-methionine</name>
        <dbReference type="ChEBI" id="CHEBI:59789"/>
        <label>2</label>
    </ligand>
</feature>
<dbReference type="InterPro" id="IPR007197">
    <property type="entry name" value="rSAM"/>
</dbReference>
<reference evidence="18 19" key="1">
    <citation type="submission" date="2017-07" db="EMBL/GenBank/DDBJ databases">
        <title>Flavobacterium cyanobacteriorum sp. nov., isolated from cyanobacterial aggregates in a eutrophic lake.</title>
        <authorList>
            <person name="Cai H."/>
        </authorList>
    </citation>
    <scope>NUCLEOTIDE SEQUENCE [LARGE SCALE GENOMIC DNA]</scope>
    <source>
        <strain evidence="18 19">TH167</strain>
    </source>
</reference>
<keyword evidence="11 14" id="KW-0411">Iron-sulfur</keyword>
<gene>
    <name evidence="18" type="primary">hemN</name>
    <name evidence="18" type="ORF">CHX27_05800</name>
</gene>
<feature type="binding site" evidence="15">
    <location>
        <position position="50"/>
    </location>
    <ligand>
        <name>S-adenosyl-L-methionine</name>
        <dbReference type="ChEBI" id="CHEBI:59789"/>
        <label>1</label>
    </ligand>
</feature>
<evidence type="ECO:0000256" key="2">
    <source>
        <dbReference type="ARBA" id="ARBA00004785"/>
    </source>
</evidence>
<dbReference type="InterPro" id="IPR013785">
    <property type="entry name" value="Aldolase_TIM"/>
</dbReference>
<dbReference type="NCBIfam" id="TIGR00538">
    <property type="entry name" value="hemN"/>
    <property type="match status" value="1"/>
</dbReference>
<feature type="binding site" evidence="15">
    <location>
        <position position="325"/>
    </location>
    <ligand>
        <name>S-adenosyl-L-methionine</name>
        <dbReference type="ChEBI" id="CHEBI:59789"/>
        <label>1</label>
    </ligand>
</feature>
<accession>A0A255ZXE6</accession>
<dbReference type="SUPFAM" id="SSF102114">
    <property type="entry name" value="Radical SAM enzymes"/>
    <property type="match status" value="1"/>
</dbReference>
<keyword evidence="19" id="KW-1185">Reference proteome</keyword>
<dbReference type="GO" id="GO:0005737">
    <property type="term" value="C:cytoplasm"/>
    <property type="evidence" value="ECO:0007669"/>
    <property type="project" value="UniProtKB-SubCell"/>
</dbReference>
<dbReference type="Proteomes" id="UP000216035">
    <property type="component" value="Unassembled WGS sequence"/>
</dbReference>
<evidence type="ECO:0000256" key="12">
    <source>
        <dbReference type="ARBA" id="ARBA00023244"/>
    </source>
</evidence>
<feature type="binding site" evidence="16">
    <location>
        <position position="63"/>
    </location>
    <ligand>
        <name>[4Fe-4S] cluster</name>
        <dbReference type="ChEBI" id="CHEBI:49883"/>
        <note>4Fe-4S-S-AdoMet</note>
    </ligand>
</feature>
<dbReference type="GO" id="GO:0046872">
    <property type="term" value="F:metal ion binding"/>
    <property type="evidence" value="ECO:0007669"/>
    <property type="project" value="UniProtKB-KW"/>
</dbReference>
<dbReference type="InterPro" id="IPR034505">
    <property type="entry name" value="Coproporphyrinogen-III_oxidase"/>
</dbReference>
<comment type="pathway">
    <text evidence="2 14">Porphyrin-containing compound metabolism; protoporphyrin-IX biosynthesis; protoporphyrinogen-IX from coproporphyrinogen-III (AdoMet route): step 1/1.</text>
</comment>
<dbReference type="RefSeq" id="WP_094485818.1">
    <property type="nucleotide sequence ID" value="NZ_NOXX01000179.1"/>
</dbReference>
<feature type="binding site" evidence="15">
    <location>
        <position position="140"/>
    </location>
    <ligand>
        <name>S-adenosyl-L-methionine</name>
        <dbReference type="ChEBI" id="CHEBI:59789"/>
        <label>1</label>
    </ligand>
</feature>
<feature type="binding site" evidence="15">
    <location>
        <position position="107"/>
    </location>
    <ligand>
        <name>S-adenosyl-L-methionine</name>
        <dbReference type="ChEBI" id="CHEBI:59789"/>
        <label>1</label>
    </ligand>
</feature>
<dbReference type="SFLD" id="SFLDG01065">
    <property type="entry name" value="anaerobic_coproporphyrinogen-I"/>
    <property type="match status" value="1"/>
</dbReference>
<sequence>MNLFDKYNTAAPRYTSYPTVPYWDETTFSTAVALERLQQQLETENSISLYIHLPFCERLCTFCGCHKYITKRHEVEQPYIEALLKEWHLYLELLPAKPVLKELHLGGGTPTFFSPLSLEHLLTEITSSVEVDATAELGFEGHPHSTSAQHLRALRRFGFTRVSFGVQDYNPHIQQAINRQQTFNEVAKVSFMARELGYKSVSHDLVYGLPFQCENDIIDSIEKTTILRPDRISLYSYAHVPWVKGTGQRGFKTSDLPEGAQKRKLYEIARELLLENDYVEIGMDHFALRTDDLFHDSVTGQLHRNFMGYTTAKAAVQLGLGVSAIGNSKAAFMQNTKDLKTYYKLLESNTLPVVKGHLLSSEDLCIQQHILNLMCQLQTTWTDELFRYIDFQTLKSSLRTFVADGLLELTETGMQVLEAGRPFLRNICMAFDLRLQRKWPDTKLFSSAV</sequence>
<comment type="subcellular location">
    <subcellularLocation>
        <location evidence="1 14">Cytoplasm</location>
    </subcellularLocation>
</comment>
<keyword evidence="12 14" id="KW-0627">Porphyrin biosynthesis</keyword>